<reference evidence="3" key="1">
    <citation type="submission" date="2020-11" db="EMBL/GenBank/DDBJ databases">
        <title>Azospira restricta DSM 18626 genome sequence.</title>
        <authorList>
            <person name="Moe W.M."/>
        </authorList>
    </citation>
    <scope>NUCLEOTIDE SEQUENCE</scope>
    <source>
        <strain evidence="3">DSM 18626</strain>
    </source>
</reference>
<dbReference type="AlphaFoldDB" id="A0A974SR64"/>
<evidence type="ECO:0000313" key="3">
    <source>
        <dbReference type="EMBL" id="QRJ64990.1"/>
    </source>
</evidence>
<feature type="region of interest" description="Disordered" evidence="1">
    <location>
        <begin position="92"/>
        <end position="116"/>
    </location>
</feature>
<dbReference type="RefSeq" id="WP_203388516.1">
    <property type="nucleotide sequence ID" value="NZ_CP064781.1"/>
</dbReference>
<feature type="chain" id="PRO_5037562493" evidence="2">
    <location>
        <begin position="19"/>
        <end position="116"/>
    </location>
</feature>
<evidence type="ECO:0000256" key="1">
    <source>
        <dbReference type="SAM" id="MobiDB-lite"/>
    </source>
</evidence>
<keyword evidence="2" id="KW-0732">Signal</keyword>
<accession>A0A974SR64</accession>
<dbReference type="KEGG" id="ares:IWH25_06515"/>
<dbReference type="Proteomes" id="UP000663444">
    <property type="component" value="Chromosome"/>
</dbReference>
<sequence length="116" mass="12258">MNTILAMSGIALVLSAHAALADSARRLDPHEQARQLVLGATLDAAAIRSTTTSVALAPTDPHELARQRIVVPPATGAAMRPTEGRLTIDPHERARRMILGSPDESGSSSSASSRWR</sequence>
<name>A0A974SR64_9RHOO</name>
<organism evidence="3 4">
    <name type="scientific">Azospira restricta</name>
    <dbReference type="NCBI Taxonomy" id="404405"/>
    <lineage>
        <taxon>Bacteria</taxon>
        <taxon>Pseudomonadati</taxon>
        <taxon>Pseudomonadota</taxon>
        <taxon>Betaproteobacteria</taxon>
        <taxon>Rhodocyclales</taxon>
        <taxon>Rhodocyclaceae</taxon>
        <taxon>Azospira</taxon>
    </lineage>
</organism>
<evidence type="ECO:0000256" key="2">
    <source>
        <dbReference type="SAM" id="SignalP"/>
    </source>
</evidence>
<keyword evidence="4" id="KW-1185">Reference proteome</keyword>
<proteinExistence type="predicted"/>
<feature type="compositionally biased region" description="Low complexity" evidence="1">
    <location>
        <begin position="101"/>
        <end position="116"/>
    </location>
</feature>
<protein>
    <submittedName>
        <fullName evidence="3">Uncharacterized protein</fullName>
    </submittedName>
</protein>
<gene>
    <name evidence="3" type="ORF">IWH25_06515</name>
</gene>
<evidence type="ECO:0000313" key="4">
    <source>
        <dbReference type="Proteomes" id="UP000663444"/>
    </source>
</evidence>
<dbReference type="EMBL" id="CP064781">
    <property type="protein sequence ID" value="QRJ64990.1"/>
    <property type="molecule type" value="Genomic_DNA"/>
</dbReference>
<feature type="signal peptide" evidence="2">
    <location>
        <begin position="1"/>
        <end position="18"/>
    </location>
</feature>